<evidence type="ECO:0000313" key="2">
    <source>
        <dbReference type="Proteomes" id="UP001497535"/>
    </source>
</evidence>
<protein>
    <submittedName>
        <fullName evidence="1">Uncharacterized protein</fullName>
    </submittedName>
</protein>
<evidence type="ECO:0000313" key="1">
    <source>
        <dbReference type="EMBL" id="CAK5020359.1"/>
    </source>
</evidence>
<proteinExistence type="predicted"/>
<dbReference type="Proteomes" id="UP001497535">
    <property type="component" value="Unassembled WGS sequence"/>
</dbReference>
<dbReference type="EMBL" id="CAVMJV010000003">
    <property type="protein sequence ID" value="CAK5020359.1"/>
    <property type="molecule type" value="Genomic_DNA"/>
</dbReference>
<gene>
    <name evidence="1" type="ORF">MENTE1834_LOCUS4414</name>
</gene>
<organism evidence="1 2">
    <name type="scientific">Meloidogyne enterolobii</name>
    <name type="common">Root-knot nematode worm</name>
    <name type="synonym">Meloidogyne mayaguensis</name>
    <dbReference type="NCBI Taxonomy" id="390850"/>
    <lineage>
        <taxon>Eukaryota</taxon>
        <taxon>Metazoa</taxon>
        <taxon>Ecdysozoa</taxon>
        <taxon>Nematoda</taxon>
        <taxon>Chromadorea</taxon>
        <taxon>Rhabditida</taxon>
        <taxon>Tylenchina</taxon>
        <taxon>Tylenchomorpha</taxon>
        <taxon>Tylenchoidea</taxon>
        <taxon>Meloidogynidae</taxon>
        <taxon>Meloidogyninae</taxon>
        <taxon>Meloidogyne</taxon>
    </lineage>
</organism>
<keyword evidence="2" id="KW-1185">Reference proteome</keyword>
<accession>A0ACB0XWP0</accession>
<comment type="caution">
    <text evidence="1">The sequence shown here is derived from an EMBL/GenBank/DDBJ whole genome shotgun (WGS) entry which is preliminary data.</text>
</comment>
<reference evidence="1" key="1">
    <citation type="submission" date="2023-11" db="EMBL/GenBank/DDBJ databases">
        <authorList>
            <person name="Poullet M."/>
        </authorList>
    </citation>
    <scope>NUCLEOTIDE SEQUENCE</scope>
    <source>
        <strain evidence="1">E1834</strain>
    </source>
</reference>
<sequence length="350" mass="40677">MKGFFSLSVPNMHHPVNSISNSSSQQFFDLKPIKGPRAPHPVNPFISFSTTNSPFTSNNSLICLPAPSGNNERERNENNKIQRPSNSTHQQLRADKLSTNSSLSGQQHNKNPRRYFLQELFHQQQQQCTFGNFFDSVFSFLNLHNYFLKLKQTTLMACCFCCCPIFRCVLWFCVFELICTIYCWYCELNNLFRMHTNIELNNIIILLIISGWLITLIVSTVSICLAKYKDDAQWILPRLVQQTGLLIFGFLIALLLVIYFSGASQTINNILISIYENLYSENISIEERQGIHEDLRFYFLILIPLTFFFICYIATALCATKKYYREMLFRNRPFQAIFKLKYSNLIKTAT</sequence>
<name>A0ACB0XWP0_MELEN</name>